<dbReference type="GO" id="GO:0003700">
    <property type="term" value="F:DNA-binding transcription factor activity"/>
    <property type="evidence" value="ECO:0007669"/>
    <property type="project" value="InterPro"/>
</dbReference>
<keyword evidence="5" id="KW-0539">Nucleus</keyword>
<evidence type="ECO:0000313" key="8">
    <source>
        <dbReference type="Ensembl" id="ENSCSEP00000008947.1"/>
    </source>
</evidence>
<dbReference type="Ensembl" id="ENSCSET00000009048.1">
    <property type="protein sequence ID" value="ENSCSEP00000008947.1"/>
    <property type="gene ID" value="ENSCSEG00000005727.1"/>
</dbReference>
<dbReference type="GO" id="GO:0003677">
    <property type="term" value="F:DNA binding"/>
    <property type="evidence" value="ECO:0007669"/>
    <property type="project" value="UniProtKB-KW"/>
</dbReference>
<evidence type="ECO:0000256" key="6">
    <source>
        <dbReference type="SAM" id="MobiDB-lite"/>
    </source>
</evidence>
<dbReference type="PROSITE" id="PS00036">
    <property type="entry name" value="BZIP_BASIC"/>
    <property type="match status" value="1"/>
</dbReference>
<dbReference type="AlphaFoldDB" id="A0A3P8V2Z8"/>
<dbReference type="Gene3D" id="1.20.5.170">
    <property type="match status" value="1"/>
</dbReference>
<keyword evidence="4" id="KW-0804">Transcription</keyword>
<dbReference type="STRING" id="244447.ENSCSEP00000008947"/>
<dbReference type="GeneID" id="112486771"/>
<evidence type="ECO:0000256" key="1">
    <source>
        <dbReference type="ARBA" id="ARBA00006079"/>
    </source>
</evidence>
<dbReference type="FunFam" id="1.20.5.170:FF:000025">
    <property type="entry name" value="nuclear factor interleukin-3-regulated protein-like"/>
    <property type="match status" value="1"/>
</dbReference>
<comment type="similarity">
    <text evidence="1">Belongs to the bZIP family. NFIL3 subfamily.</text>
</comment>
<keyword evidence="9" id="KW-1185">Reference proteome</keyword>
<evidence type="ECO:0000256" key="2">
    <source>
        <dbReference type="ARBA" id="ARBA00023015"/>
    </source>
</evidence>
<keyword evidence="3" id="KW-0238">DNA-binding</keyword>
<dbReference type="InterPro" id="IPR004827">
    <property type="entry name" value="bZIP"/>
</dbReference>
<dbReference type="GeneTree" id="ENSGT00940000164108"/>
<evidence type="ECO:0000256" key="5">
    <source>
        <dbReference type="ARBA" id="ARBA00023242"/>
    </source>
</evidence>
<sequence length="222" mass="25468">MEALPTRKEQDDNFSQAENEFVNRGARRKRKFIPEENKDATYWEKRRKNNEAAKRSREKRRMSDYVLETHFMALKEENARLMAELTFFRLHFGQLHPTAALGPYTRSHGGSQHHSLQRNYCWTGRDSSLMPGQQLSPPLYVPTFASSSLRGYPQFHTYGGTRPGVFTPLVLTRNPLTTCPSHVQGGLQHPPKALSDEEDEEQQVPGMLPSSSSTQPFQITYK</sequence>
<feature type="compositionally biased region" description="Basic and acidic residues" evidence="6">
    <location>
        <begin position="32"/>
        <end position="55"/>
    </location>
</feature>
<organism evidence="8 9">
    <name type="scientific">Cynoglossus semilaevis</name>
    <name type="common">Tongue sole</name>
    <dbReference type="NCBI Taxonomy" id="244447"/>
    <lineage>
        <taxon>Eukaryota</taxon>
        <taxon>Metazoa</taxon>
        <taxon>Chordata</taxon>
        <taxon>Craniata</taxon>
        <taxon>Vertebrata</taxon>
        <taxon>Euteleostomi</taxon>
        <taxon>Actinopterygii</taxon>
        <taxon>Neopterygii</taxon>
        <taxon>Teleostei</taxon>
        <taxon>Neoteleostei</taxon>
        <taxon>Acanthomorphata</taxon>
        <taxon>Carangaria</taxon>
        <taxon>Pleuronectiformes</taxon>
        <taxon>Pleuronectoidei</taxon>
        <taxon>Cynoglossidae</taxon>
        <taxon>Cynoglossinae</taxon>
        <taxon>Cynoglossus</taxon>
    </lineage>
</organism>
<dbReference type="Pfam" id="PF07716">
    <property type="entry name" value="bZIP_2"/>
    <property type="match status" value="1"/>
</dbReference>
<feature type="region of interest" description="Disordered" evidence="6">
    <location>
        <begin position="181"/>
        <end position="222"/>
    </location>
</feature>
<feature type="domain" description="BZIP" evidence="7">
    <location>
        <begin position="39"/>
        <end position="95"/>
    </location>
</feature>
<dbReference type="GO" id="GO:0007623">
    <property type="term" value="P:circadian rhythm"/>
    <property type="evidence" value="ECO:0007669"/>
    <property type="project" value="TreeGrafter"/>
</dbReference>
<dbReference type="CDD" id="cd14694">
    <property type="entry name" value="bZIP_NFIL3"/>
    <property type="match status" value="1"/>
</dbReference>
<dbReference type="SMART" id="SM00338">
    <property type="entry name" value="BRLZ"/>
    <property type="match status" value="1"/>
</dbReference>
<evidence type="ECO:0000256" key="4">
    <source>
        <dbReference type="ARBA" id="ARBA00023163"/>
    </source>
</evidence>
<dbReference type="PROSITE" id="PS50217">
    <property type="entry name" value="BZIP"/>
    <property type="match status" value="1"/>
</dbReference>
<feature type="region of interest" description="Disordered" evidence="6">
    <location>
        <begin position="1"/>
        <end position="59"/>
    </location>
</feature>
<dbReference type="OMA" id="YWSTRDS"/>
<dbReference type="InterPro" id="IPR047106">
    <property type="entry name" value="NFIL3-like_bZIP"/>
</dbReference>
<reference evidence="8" key="3">
    <citation type="submission" date="2025-09" db="UniProtKB">
        <authorList>
            <consortium name="Ensembl"/>
        </authorList>
    </citation>
    <scope>IDENTIFICATION</scope>
</reference>
<dbReference type="InterPro" id="IPR046347">
    <property type="entry name" value="bZIP_sf"/>
</dbReference>
<feature type="compositionally biased region" description="Basic and acidic residues" evidence="6">
    <location>
        <begin position="1"/>
        <end position="11"/>
    </location>
</feature>
<keyword evidence="2" id="KW-0805">Transcription regulation</keyword>
<dbReference type="PANTHER" id="PTHR15284:SF0">
    <property type="entry name" value="GH23983P"/>
    <property type="match status" value="1"/>
</dbReference>
<dbReference type="RefSeq" id="XP_024909947.1">
    <property type="nucleotide sequence ID" value="XM_025054179.1"/>
</dbReference>
<dbReference type="SUPFAM" id="SSF57959">
    <property type="entry name" value="Leucine zipper domain"/>
    <property type="match status" value="1"/>
</dbReference>
<proteinExistence type="inferred from homology"/>
<dbReference type="Proteomes" id="UP000265120">
    <property type="component" value="Chromosome 2"/>
</dbReference>
<evidence type="ECO:0000259" key="7">
    <source>
        <dbReference type="PROSITE" id="PS50217"/>
    </source>
</evidence>
<evidence type="ECO:0000313" key="9">
    <source>
        <dbReference type="Proteomes" id="UP000265120"/>
    </source>
</evidence>
<evidence type="ECO:0000256" key="3">
    <source>
        <dbReference type="ARBA" id="ARBA00023125"/>
    </source>
</evidence>
<dbReference type="PANTHER" id="PTHR15284">
    <property type="entry name" value="NUCLEAR FACTOR INTERLEUKIN-3-REGULATED PROTEIN"/>
    <property type="match status" value="1"/>
</dbReference>
<protein>
    <submittedName>
        <fullName evidence="8">Nuclear factor, interleukin 3 regulated, member 4</fullName>
    </submittedName>
</protein>
<dbReference type="GO" id="GO:0005634">
    <property type="term" value="C:nucleus"/>
    <property type="evidence" value="ECO:0007669"/>
    <property type="project" value="TreeGrafter"/>
</dbReference>
<name>A0A3P8V2Z8_CYNSE</name>
<feature type="compositionally biased region" description="Polar residues" evidence="6">
    <location>
        <begin position="209"/>
        <end position="222"/>
    </location>
</feature>
<reference evidence="8 9" key="1">
    <citation type="journal article" date="2014" name="Nat. Genet.">
        <title>Whole-genome sequence of a flatfish provides insights into ZW sex chromosome evolution and adaptation to a benthic lifestyle.</title>
        <authorList>
            <person name="Chen S."/>
            <person name="Zhang G."/>
            <person name="Shao C."/>
            <person name="Huang Q."/>
            <person name="Liu G."/>
            <person name="Zhang P."/>
            <person name="Song W."/>
            <person name="An N."/>
            <person name="Chalopin D."/>
            <person name="Volff J.N."/>
            <person name="Hong Y."/>
            <person name="Li Q."/>
            <person name="Sha Z."/>
            <person name="Zhou H."/>
            <person name="Xie M."/>
            <person name="Yu Q."/>
            <person name="Liu Y."/>
            <person name="Xiang H."/>
            <person name="Wang N."/>
            <person name="Wu K."/>
            <person name="Yang C."/>
            <person name="Zhou Q."/>
            <person name="Liao X."/>
            <person name="Yang L."/>
            <person name="Hu Q."/>
            <person name="Zhang J."/>
            <person name="Meng L."/>
            <person name="Jin L."/>
            <person name="Tian Y."/>
            <person name="Lian J."/>
            <person name="Yang J."/>
            <person name="Miao G."/>
            <person name="Liu S."/>
            <person name="Liang Z."/>
            <person name="Yan F."/>
            <person name="Li Y."/>
            <person name="Sun B."/>
            <person name="Zhang H."/>
            <person name="Zhang J."/>
            <person name="Zhu Y."/>
            <person name="Du M."/>
            <person name="Zhao Y."/>
            <person name="Schartl M."/>
            <person name="Tang Q."/>
            <person name="Wang J."/>
        </authorList>
    </citation>
    <scope>NUCLEOTIDE SEQUENCE</scope>
</reference>
<dbReference type="InterPro" id="IPR047229">
    <property type="entry name" value="NFIL3-like"/>
</dbReference>
<reference evidence="8" key="2">
    <citation type="submission" date="2025-08" db="UniProtKB">
        <authorList>
            <consortium name="Ensembl"/>
        </authorList>
    </citation>
    <scope>IDENTIFICATION</scope>
</reference>
<dbReference type="InParanoid" id="A0A3P8V2Z8"/>
<accession>A0A3P8V2Z8</accession>